<feature type="binding site" evidence="12">
    <location>
        <position position="651"/>
    </location>
    <ligand>
        <name>Mg(2+)</name>
        <dbReference type="ChEBI" id="CHEBI:18420"/>
    </ligand>
</feature>
<dbReference type="CDD" id="cd13999">
    <property type="entry name" value="STKc_MAP3K-like"/>
    <property type="match status" value="1"/>
</dbReference>
<dbReference type="EC" id="2.7.11.1" evidence="2"/>
<dbReference type="InterPro" id="IPR008271">
    <property type="entry name" value="Ser/Thr_kinase_AS"/>
</dbReference>
<evidence type="ECO:0000313" key="16">
    <source>
        <dbReference type="Proteomes" id="UP000001396"/>
    </source>
</evidence>
<dbReference type="CDD" id="cd00102">
    <property type="entry name" value="IPT"/>
    <property type="match status" value="1"/>
</dbReference>
<dbReference type="Gene3D" id="1.10.510.10">
    <property type="entry name" value="Transferase(Phosphotransferase) domain 1"/>
    <property type="match status" value="1"/>
</dbReference>
<dbReference type="InterPro" id="IPR051681">
    <property type="entry name" value="Ser/Thr_Kinases-Pseudokinases"/>
</dbReference>
<comment type="caution">
    <text evidence="15">The sequence shown here is derived from an EMBL/GenBank/DDBJ whole genome shotgun (WGS) entry which is preliminary data.</text>
</comment>
<dbReference type="GeneID" id="31362458"/>
<dbReference type="FunFam" id="3.30.200.20:FF:000034">
    <property type="entry name" value="Kinase suppressor of Ras 1"/>
    <property type="match status" value="1"/>
</dbReference>
<evidence type="ECO:0000256" key="13">
    <source>
        <dbReference type="SAM" id="Phobius"/>
    </source>
</evidence>
<evidence type="ECO:0000259" key="14">
    <source>
        <dbReference type="PROSITE" id="PS50011"/>
    </source>
</evidence>
<organism evidence="15 16">
    <name type="scientific">Heterostelium pallidum (strain ATCC 26659 / Pp 5 / PN500)</name>
    <name type="common">Cellular slime mold</name>
    <name type="synonym">Polysphondylium pallidum</name>
    <dbReference type="NCBI Taxonomy" id="670386"/>
    <lineage>
        <taxon>Eukaryota</taxon>
        <taxon>Amoebozoa</taxon>
        <taxon>Evosea</taxon>
        <taxon>Eumycetozoa</taxon>
        <taxon>Dictyostelia</taxon>
        <taxon>Acytosteliales</taxon>
        <taxon>Acytosteliaceae</taxon>
        <taxon>Heterostelium</taxon>
    </lineage>
</organism>
<dbReference type="SUPFAM" id="SSF56112">
    <property type="entry name" value="Protein kinase-like (PK-like)"/>
    <property type="match status" value="1"/>
</dbReference>
<dbReference type="OMA" id="YRILHDQ"/>
<keyword evidence="13" id="KW-1133">Transmembrane helix</keyword>
<dbReference type="GO" id="GO:0004674">
    <property type="term" value="F:protein serine/threonine kinase activity"/>
    <property type="evidence" value="ECO:0007669"/>
    <property type="project" value="UniProtKB-KW"/>
</dbReference>
<gene>
    <name evidence="15" type="ORF">PPL_06977</name>
</gene>
<feature type="active site" description="Proton acceptor" evidence="11">
    <location>
        <position position="633"/>
    </location>
</feature>
<keyword evidence="13" id="KW-0812">Transmembrane</keyword>
<dbReference type="PANTHER" id="PTHR44329:SF298">
    <property type="entry name" value="MIXED LINEAGE KINASE DOMAIN-LIKE PROTEIN"/>
    <property type="match status" value="1"/>
</dbReference>
<evidence type="ECO:0000256" key="3">
    <source>
        <dbReference type="ARBA" id="ARBA00022527"/>
    </source>
</evidence>
<feature type="transmembrane region" description="Helical" evidence="13">
    <location>
        <begin position="764"/>
        <end position="785"/>
    </location>
</feature>
<name>D3BE24_HETP5</name>
<dbReference type="InterPro" id="IPR013783">
    <property type="entry name" value="Ig-like_fold"/>
</dbReference>
<evidence type="ECO:0000256" key="9">
    <source>
        <dbReference type="ARBA" id="ARBA00047899"/>
    </source>
</evidence>
<dbReference type="STRING" id="670386.D3BE24"/>
<evidence type="ECO:0000256" key="8">
    <source>
        <dbReference type="ARBA" id="ARBA00023136"/>
    </source>
</evidence>
<dbReference type="Pfam" id="PF07714">
    <property type="entry name" value="PK_Tyr_Ser-Thr"/>
    <property type="match status" value="1"/>
</dbReference>
<keyword evidence="16" id="KW-1185">Reference proteome</keyword>
<dbReference type="Gene3D" id="3.30.200.20">
    <property type="entry name" value="Phosphorylase Kinase, domain 1"/>
    <property type="match status" value="1"/>
</dbReference>
<evidence type="ECO:0000256" key="6">
    <source>
        <dbReference type="ARBA" id="ARBA00022777"/>
    </source>
</evidence>
<comment type="catalytic activity">
    <reaction evidence="10">
        <text>L-seryl-[protein] + ATP = O-phospho-L-seryl-[protein] + ADP + H(+)</text>
        <dbReference type="Rhea" id="RHEA:17989"/>
        <dbReference type="Rhea" id="RHEA-COMP:9863"/>
        <dbReference type="Rhea" id="RHEA-COMP:11604"/>
        <dbReference type="ChEBI" id="CHEBI:15378"/>
        <dbReference type="ChEBI" id="CHEBI:29999"/>
        <dbReference type="ChEBI" id="CHEBI:30616"/>
        <dbReference type="ChEBI" id="CHEBI:83421"/>
        <dbReference type="ChEBI" id="CHEBI:456216"/>
        <dbReference type="EC" id="2.7.11.1"/>
    </reaction>
</comment>
<dbReference type="InterPro" id="IPR014756">
    <property type="entry name" value="Ig_E-set"/>
</dbReference>
<dbReference type="EMBL" id="ADBJ01000031">
    <property type="protein sequence ID" value="EFA80155.1"/>
    <property type="molecule type" value="Genomic_DNA"/>
</dbReference>
<feature type="domain" description="Protein kinase" evidence="14">
    <location>
        <begin position="509"/>
        <end position="767"/>
    </location>
</feature>
<dbReference type="RefSeq" id="XP_020432275.1">
    <property type="nucleotide sequence ID" value="XM_020577827.1"/>
</dbReference>
<dbReference type="InterPro" id="IPR002909">
    <property type="entry name" value="IPT_dom"/>
</dbReference>
<evidence type="ECO:0000256" key="7">
    <source>
        <dbReference type="ARBA" id="ARBA00022840"/>
    </source>
</evidence>
<accession>D3BE24</accession>
<keyword evidence="12" id="KW-0479">Metal-binding</keyword>
<dbReference type="GO" id="GO:0004713">
    <property type="term" value="F:protein tyrosine kinase activity"/>
    <property type="evidence" value="ECO:0007669"/>
    <property type="project" value="UniProtKB-ARBA"/>
</dbReference>
<comment type="catalytic activity">
    <reaction evidence="9">
        <text>L-threonyl-[protein] + ATP = O-phospho-L-threonyl-[protein] + ADP + H(+)</text>
        <dbReference type="Rhea" id="RHEA:46608"/>
        <dbReference type="Rhea" id="RHEA-COMP:11060"/>
        <dbReference type="Rhea" id="RHEA-COMP:11605"/>
        <dbReference type="ChEBI" id="CHEBI:15378"/>
        <dbReference type="ChEBI" id="CHEBI:30013"/>
        <dbReference type="ChEBI" id="CHEBI:30616"/>
        <dbReference type="ChEBI" id="CHEBI:61977"/>
        <dbReference type="ChEBI" id="CHEBI:456216"/>
        <dbReference type="EC" id="2.7.11.1"/>
    </reaction>
</comment>
<keyword evidence="4" id="KW-0808">Transferase</keyword>
<keyword evidence="3" id="KW-0723">Serine/threonine-protein kinase</keyword>
<dbReference type="PROSITE" id="PS00108">
    <property type="entry name" value="PROTEIN_KINASE_ST"/>
    <property type="match status" value="1"/>
</dbReference>
<evidence type="ECO:0000256" key="4">
    <source>
        <dbReference type="ARBA" id="ARBA00022679"/>
    </source>
</evidence>
<dbReference type="InterPro" id="IPR011009">
    <property type="entry name" value="Kinase-like_dom_sf"/>
</dbReference>
<keyword evidence="8 13" id="KW-0472">Membrane</keyword>
<dbReference type="PROSITE" id="PS50011">
    <property type="entry name" value="PROTEIN_KINASE_DOM"/>
    <property type="match status" value="1"/>
</dbReference>
<dbReference type="InterPro" id="IPR000719">
    <property type="entry name" value="Prot_kinase_dom"/>
</dbReference>
<dbReference type="Pfam" id="PF01833">
    <property type="entry name" value="TIG"/>
    <property type="match status" value="1"/>
</dbReference>
<dbReference type="PANTHER" id="PTHR44329">
    <property type="entry name" value="SERINE/THREONINE-PROTEIN KINASE TNNI3K-RELATED"/>
    <property type="match status" value="1"/>
</dbReference>
<dbReference type="FunFam" id="1.10.510.10:FF:000476">
    <property type="entry name" value="PAS domain-containing protein tyrosine kinase family protein"/>
    <property type="match status" value="1"/>
</dbReference>
<evidence type="ECO:0000313" key="15">
    <source>
        <dbReference type="EMBL" id="EFA80155.1"/>
    </source>
</evidence>
<dbReference type="Gene3D" id="2.60.40.10">
    <property type="entry name" value="Immunoglobulins"/>
    <property type="match status" value="1"/>
</dbReference>
<keyword evidence="6" id="KW-0418">Kinase</keyword>
<proteinExistence type="predicted"/>
<dbReference type="GO" id="GO:0016020">
    <property type="term" value="C:membrane"/>
    <property type="evidence" value="ECO:0007669"/>
    <property type="project" value="UniProtKB-SubCell"/>
</dbReference>
<dbReference type="GO" id="GO:0046872">
    <property type="term" value="F:metal ion binding"/>
    <property type="evidence" value="ECO:0007669"/>
    <property type="project" value="UniProtKB-KW"/>
</dbReference>
<dbReference type="SMART" id="SM00220">
    <property type="entry name" value="S_TKc"/>
    <property type="match status" value="1"/>
</dbReference>
<dbReference type="InterPro" id="IPR001245">
    <property type="entry name" value="Ser-Thr/Tyr_kinase_cat_dom"/>
</dbReference>
<comment type="subcellular location">
    <subcellularLocation>
        <location evidence="1">Membrane</location>
    </subcellularLocation>
</comment>
<dbReference type="PRINTS" id="PR00109">
    <property type="entry name" value="TYRKINASE"/>
</dbReference>
<dbReference type="SUPFAM" id="SSF81296">
    <property type="entry name" value="E set domains"/>
    <property type="match status" value="1"/>
</dbReference>
<evidence type="ECO:0000256" key="5">
    <source>
        <dbReference type="ARBA" id="ARBA00022741"/>
    </source>
</evidence>
<evidence type="ECO:0000256" key="2">
    <source>
        <dbReference type="ARBA" id="ARBA00012513"/>
    </source>
</evidence>
<dbReference type="Proteomes" id="UP000001396">
    <property type="component" value="Unassembled WGS sequence"/>
</dbReference>
<evidence type="ECO:0000256" key="10">
    <source>
        <dbReference type="ARBA" id="ARBA00048679"/>
    </source>
</evidence>
<dbReference type="AlphaFoldDB" id="D3BE24"/>
<protein>
    <recommendedName>
        <fullName evidence="2">non-specific serine/threonine protein kinase</fullName>
        <ecNumber evidence="2">2.7.11.1</ecNumber>
    </recommendedName>
</protein>
<evidence type="ECO:0000256" key="12">
    <source>
        <dbReference type="PIRSR" id="PIRSR000615-3"/>
    </source>
</evidence>
<sequence>MHCSSVFLFTPDCTVKNSLDVDHHQQQQHECTNQLHLYIVLANNNNNNNSNLNNNIIINSISTTTTQPKTTKLCTDVKTNNNNQNCRNIDFNDDNSNNNNNNVETYKQSDNVFNDFKNKKRLVYNDRLLRLYQMVQQQHLELEYMHGRSMLSANTNSDSSSSSGSIEVPGGGNNYIPPLQSIFFTLNFSGGQQMCSSCVDPSEHWLQNYSCSNDVTNWNEGKIQFQDPLPSSDVLVLRKAILQVFGHFISSGPALVILLDDEIFGLFTPPVKNTSDCLNCVTSSDPYIMTYTNGLTTYNYGSTNYFQFQSTNNETITCLSSISVTFFYGPTSFRVNSISPSMGPAGGGTLVYVSGSGFIKTGSPVCRFGNLTSQATYINDTMVSCSSPVVPQTIKGFYNVTLQVSFDSGTTFSYPNLAANFSFYYFPSQPLSNNKFDRVILIAIGTGIASVFLTGVVVYFAVQRWQKRRGYQQIGDGNINGENAQQPFIFNTADYKTLFEIKPIEMSEIVIQNRIGRGSCAEVFTGTWRGITVAIKKAKLLSDDDEEFLTELAQEAAIMSQLRHPNVCQFLGTCNNPPEVLIVMEWMSRGSLYRILHDQSVMLDWPRMKSIALDIAKGMNYLHCCDPIIIHRDLKSHNLLVDEHFRVKISDFGLSTRFKQHLDKKTTMTPVGTPCWTAPEVLRNDPYTEKADIFSYAIVLWELVTREDPYQGMPTFQIVISVGQHKLRPIVPPHVSAPFTRLITECWSEDPSQRPSFQEIVKRLEAISSALQLNLLLLLLLLLLVDQI</sequence>
<dbReference type="FunCoup" id="D3BE24">
    <property type="interactions" value="1"/>
</dbReference>
<keyword evidence="7" id="KW-0067">ATP-binding</keyword>
<evidence type="ECO:0000256" key="11">
    <source>
        <dbReference type="PIRSR" id="PIRSR000615-1"/>
    </source>
</evidence>
<evidence type="ECO:0000256" key="1">
    <source>
        <dbReference type="ARBA" id="ARBA00004370"/>
    </source>
</evidence>
<keyword evidence="5" id="KW-0547">Nucleotide-binding</keyword>
<feature type="binding site" evidence="12">
    <location>
        <position position="638"/>
    </location>
    <ligand>
        <name>Mg(2+)</name>
        <dbReference type="ChEBI" id="CHEBI:18420"/>
    </ligand>
</feature>
<feature type="transmembrane region" description="Helical" evidence="13">
    <location>
        <begin position="439"/>
        <end position="462"/>
    </location>
</feature>
<reference evidence="15 16" key="1">
    <citation type="journal article" date="2011" name="Genome Res.">
        <title>Phylogeny-wide analysis of social amoeba genomes highlights ancient origins for complex intercellular communication.</title>
        <authorList>
            <person name="Heidel A.J."/>
            <person name="Lawal H.M."/>
            <person name="Felder M."/>
            <person name="Schilde C."/>
            <person name="Helps N.R."/>
            <person name="Tunggal B."/>
            <person name="Rivero F."/>
            <person name="John U."/>
            <person name="Schleicher M."/>
            <person name="Eichinger L."/>
            <person name="Platzer M."/>
            <person name="Noegel A.A."/>
            <person name="Schaap P."/>
            <person name="Gloeckner G."/>
        </authorList>
    </citation>
    <scope>NUCLEOTIDE SEQUENCE [LARGE SCALE GENOMIC DNA]</scope>
    <source>
        <strain evidence="16">ATCC 26659 / Pp 5 / PN500</strain>
    </source>
</reference>
<dbReference type="GO" id="GO:0005524">
    <property type="term" value="F:ATP binding"/>
    <property type="evidence" value="ECO:0007669"/>
    <property type="project" value="UniProtKB-KW"/>
</dbReference>
<keyword evidence="12" id="KW-0460">Magnesium</keyword>
<dbReference type="InParanoid" id="D3BE24"/>